<keyword evidence="2" id="KW-1185">Reference proteome</keyword>
<reference evidence="1" key="2">
    <citation type="submission" date="2021-10" db="EMBL/GenBank/DDBJ databases">
        <title>Phylogenomics reveals ancestral predisposition of the termite-cultivated fungus Termitomyces towards a domesticated lifestyle.</title>
        <authorList>
            <person name="Auxier B."/>
            <person name="Grum-Grzhimaylo A."/>
            <person name="Cardenas M.E."/>
            <person name="Lodge J.D."/>
            <person name="Laessoe T."/>
            <person name="Pedersen O."/>
            <person name="Smith M.E."/>
            <person name="Kuyper T.W."/>
            <person name="Franco-Molano E.A."/>
            <person name="Baroni T.J."/>
            <person name="Aanen D.K."/>
        </authorList>
    </citation>
    <scope>NUCLEOTIDE SEQUENCE</scope>
    <source>
        <strain evidence="1">AP01</strain>
        <tissue evidence="1">Mycelium</tissue>
    </source>
</reference>
<reference evidence="1" key="1">
    <citation type="submission" date="2020-07" db="EMBL/GenBank/DDBJ databases">
        <authorList>
            <person name="Nieuwenhuis M."/>
            <person name="Van De Peppel L.J.J."/>
        </authorList>
    </citation>
    <scope>NUCLEOTIDE SEQUENCE</scope>
    <source>
        <strain evidence="1">AP01</strain>
        <tissue evidence="1">Mycelium</tissue>
    </source>
</reference>
<accession>A0A9P7GBK5</accession>
<sequence>MSFCRPLLSPVHIPKFPRQHIATRYSHVVLAAPARTSCIGPHTRLSGGALDRDKFRATTSPTTLVPPPDIPKRAFSNTVSTPDALEKRFTANEYKKLQLRDHATLSASSYLRVMADAVQCNNPKLAERVVTDVLEVYRGGDAERNNILRTILSKDISLLSRDIVLRMLQDVNASSPDGLQFFDTPALARVARKISEGSKIRDTDRPLLRLIFPLLLERIQTLHIPEGVNAINNHPPEIIYGSFIATHKLLCLSFDQHALDLFQALVKSAHIPSEALHSADSSSKDVKLIISAALIRACLRWNWRGLAAALMTDLLANNTSTPDKSIIDLNIDTIYGLLDTPTYNDIRACGHLIRRVHRHSPVPASVIEHFYNCAAAVKSAEVAAEAEYMYAFTRAPSMLEHHRYPPPQGLALTWLMYHLTSRSSQTHLSRTLAQEVVDDRLPIPLLSRADFIAQTANEGYGKIARILWERHAAGTEGGAITGNSALLLRMVKLFWNLHVRVEGEAQKCHEGRTSPMEAEELERRSEDAVQFVQRVIQAFKLHHAPLASAPHRVLTSLARACFIVGEYADGFQAFKHLLDRKETPDLYDANVALSAAARFNPKLGVKMLDRMTASGLCPDAVSYGTILHCAVLQSDREVVEDMIKLIRGLDNSRDSGKTLANIISAIMSFVKNASTDELRTTLTNILHMFDSFPEVRFGGSSSVAKSLVYAALRTQDGELAYQFWKRSLHRSAEWGDIEQRHLRHRIGLVIQASGQLRDRDKRAMLLQLKQAG</sequence>
<gene>
    <name evidence="1" type="ORF">DXG03_003301</name>
</gene>
<protein>
    <recommendedName>
        <fullName evidence="3">Pentatricopeptide repeat protein</fullName>
    </recommendedName>
</protein>
<evidence type="ECO:0000313" key="2">
    <source>
        <dbReference type="Proteomes" id="UP000775547"/>
    </source>
</evidence>
<proteinExistence type="predicted"/>
<comment type="caution">
    <text evidence="1">The sequence shown here is derived from an EMBL/GenBank/DDBJ whole genome shotgun (WGS) entry which is preliminary data.</text>
</comment>
<evidence type="ECO:0008006" key="3">
    <source>
        <dbReference type="Google" id="ProtNLM"/>
    </source>
</evidence>
<organism evidence="1 2">
    <name type="scientific">Asterophora parasitica</name>
    <dbReference type="NCBI Taxonomy" id="117018"/>
    <lineage>
        <taxon>Eukaryota</taxon>
        <taxon>Fungi</taxon>
        <taxon>Dikarya</taxon>
        <taxon>Basidiomycota</taxon>
        <taxon>Agaricomycotina</taxon>
        <taxon>Agaricomycetes</taxon>
        <taxon>Agaricomycetidae</taxon>
        <taxon>Agaricales</taxon>
        <taxon>Tricholomatineae</taxon>
        <taxon>Lyophyllaceae</taxon>
        <taxon>Asterophora</taxon>
    </lineage>
</organism>
<dbReference type="EMBL" id="JABCKV010000020">
    <property type="protein sequence ID" value="KAG5646534.1"/>
    <property type="molecule type" value="Genomic_DNA"/>
</dbReference>
<dbReference type="Proteomes" id="UP000775547">
    <property type="component" value="Unassembled WGS sequence"/>
</dbReference>
<evidence type="ECO:0000313" key="1">
    <source>
        <dbReference type="EMBL" id="KAG5646534.1"/>
    </source>
</evidence>
<name>A0A9P7GBK5_9AGAR</name>
<dbReference type="InterPro" id="IPR011990">
    <property type="entry name" value="TPR-like_helical_dom_sf"/>
</dbReference>
<dbReference type="AlphaFoldDB" id="A0A9P7GBK5"/>
<dbReference type="Gene3D" id="1.25.40.10">
    <property type="entry name" value="Tetratricopeptide repeat domain"/>
    <property type="match status" value="1"/>
</dbReference>
<dbReference type="OrthoDB" id="185373at2759"/>